<dbReference type="OrthoDB" id="4463966at2"/>
<dbReference type="EMBL" id="FMHT01000003">
    <property type="protein sequence ID" value="SCL17716.1"/>
    <property type="molecule type" value="Genomic_DNA"/>
</dbReference>
<dbReference type="STRING" id="145857.GA0070616_1342"/>
<dbReference type="InterPro" id="IPR041657">
    <property type="entry name" value="HTH_17"/>
</dbReference>
<dbReference type="AlphaFoldDB" id="A0A1C6RKZ7"/>
<accession>A0A1C6RKZ7</accession>
<name>A0A1C6RKZ7_9ACTN</name>
<feature type="domain" description="Helix-turn-helix" evidence="1">
    <location>
        <begin position="109"/>
        <end position="154"/>
    </location>
</feature>
<sequence>MNRTRSDTQTTDGSAYTAARPLLGAHVSGPAAVVLAKLLDEHLPDRLARLRLLVERGQLGAEWLTETLHTYRAVRAAADAWRDAPAVAAVTADPPAAAGRDCEGTEIGTETAADLLGVTPNRVRQLVRGGVINGRHVGRTWRLDLADVKERMEKSAHERI</sequence>
<keyword evidence="3" id="KW-1185">Reference proteome</keyword>
<reference evidence="2 3" key="1">
    <citation type="submission" date="2016-06" db="EMBL/GenBank/DDBJ databases">
        <authorList>
            <person name="Kjaerup R.B."/>
            <person name="Dalgaard T.S."/>
            <person name="Juul-Madsen H.R."/>
        </authorList>
    </citation>
    <scope>NUCLEOTIDE SEQUENCE [LARGE SCALE GENOMIC DNA]</scope>
    <source>
        <strain evidence="2 3">DSM 43818</strain>
    </source>
</reference>
<proteinExistence type="predicted"/>
<evidence type="ECO:0000313" key="3">
    <source>
        <dbReference type="Proteomes" id="UP000199699"/>
    </source>
</evidence>
<dbReference type="Pfam" id="PF12728">
    <property type="entry name" value="HTH_17"/>
    <property type="match status" value="1"/>
</dbReference>
<dbReference type="RefSeq" id="WP_091077881.1">
    <property type="nucleotide sequence ID" value="NZ_FMHT01000003.1"/>
</dbReference>
<dbReference type="InterPro" id="IPR010093">
    <property type="entry name" value="SinI_DNA-bd"/>
</dbReference>
<dbReference type="Proteomes" id="UP000199699">
    <property type="component" value="Unassembled WGS sequence"/>
</dbReference>
<protein>
    <submittedName>
        <fullName evidence="2">DNA binding domain-containing protein, excisionase family</fullName>
    </submittedName>
</protein>
<dbReference type="NCBIfam" id="TIGR01764">
    <property type="entry name" value="excise"/>
    <property type="match status" value="1"/>
</dbReference>
<dbReference type="GO" id="GO:0003677">
    <property type="term" value="F:DNA binding"/>
    <property type="evidence" value="ECO:0007669"/>
    <property type="project" value="InterPro"/>
</dbReference>
<evidence type="ECO:0000313" key="2">
    <source>
        <dbReference type="EMBL" id="SCL17716.1"/>
    </source>
</evidence>
<organism evidence="2 3">
    <name type="scientific">Micromonospora nigra</name>
    <dbReference type="NCBI Taxonomy" id="145857"/>
    <lineage>
        <taxon>Bacteria</taxon>
        <taxon>Bacillati</taxon>
        <taxon>Actinomycetota</taxon>
        <taxon>Actinomycetes</taxon>
        <taxon>Micromonosporales</taxon>
        <taxon>Micromonosporaceae</taxon>
        <taxon>Micromonospora</taxon>
    </lineage>
</organism>
<evidence type="ECO:0000259" key="1">
    <source>
        <dbReference type="Pfam" id="PF12728"/>
    </source>
</evidence>
<gene>
    <name evidence="2" type="ORF">GA0070616_1342</name>
</gene>